<evidence type="ECO:0000313" key="2">
    <source>
        <dbReference type="EMBL" id="MCX2523527.1"/>
    </source>
</evidence>
<dbReference type="EMBL" id="JAPIVE010000001">
    <property type="protein sequence ID" value="MCX2523527.1"/>
    <property type="molecule type" value="Genomic_DNA"/>
</dbReference>
<dbReference type="Gene3D" id="3.40.50.150">
    <property type="entry name" value="Vaccinia Virus protein VP39"/>
    <property type="match status" value="1"/>
</dbReference>
<dbReference type="GO" id="GO:0032259">
    <property type="term" value="P:methylation"/>
    <property type="evidence" value="ECO:0007669"/>
    <property type="project" value="UniProtKB-KW"/>
</dbReference>
<keyword evidence="2" id="KW-0808">Transferase</keyword>
<evidence type="ECO:0000313" key="3">
    <source>
        <dbReference type="Proteomes" id="UP001165678"/>
    </source>
</evidence>
<evidence type="ECO:0000259" key="1">
    <source>
        <dbReference type="Pfam" id="PF08241"/>
    </source>
</evidence>
<dbReference type="InterPro" id="IPR029063">
    <property type="entry name" value="SAM-dependent_MTases_sf"/>
</dbReference>
<name>A0AA41ZEU9_9GAMM</name>
<reference evidence="2" key="1">
    <citation type="submission" date="2022-11" db="EMBL/GenBank/DDBJ databases">
        <title>Larsenimonas rhizosphaerae sp. nov., isolated from a tidal mudflat.</title>
        <authorList>
            <person name="Lee S.D."/>
            <person name="Kim I.S."/>
        </authorList>
    </citation>
    <scope>NUCLEOTIDE SEQUENCE</scope>
    <source>
        <strain evidence="2">GH2-1</strain>
    </source>
</reference>
<dbReference type="GO" id="GO:0008757">
    <property type="term" value="F:S-adenosylmethionine-dependent methyltransferase activity"/>
    <property type="evidence" value="ECO:0007669"/>
    <property type="project" value="InterPro"/>
</dbReference>
<keyword evidence="3" id="KW-1185">Reference proteome</keyword>
<dbReference type="SUPFAM" id="SSF53335">
    <property type="entry name" value="S-adenosyl-L-methionine-dependent methyltransferases"/>
    <property type="match status" value="1"/>
</dbReference>
<dbReference type="Proteomes" id="UP001165678">
    <property type="component" value="Unassembled WGS sequence"/>
</dbReference>
<dbReference type="InterPro" id="IPR013216">
    <property type="entry name" value="Methyltransf_11"/>
</dbReference>
<keyword evidence="2" id="KW-0489">Methyltransferase</keyword>
<organism evidence="2 3">
    <name type="scientific">Larsenimonas rhizosphaerae</name>
    <dbReference type="NCBI Taxonomy" id="2944682"/>
    <lineage>
        <taxon>Bacteria</taxon>
        <taxon>Pseudomonadati</taxon>
        <taxon>Pseudomonadota</taxon>
        <taxon>Gammaproteobacteria</taxon>
        <taxon>Oceanospirillales</taxon>
        <taxon>Halomonadaceae</taxon>
        <taxon>Larsenimonas</taxon>
    </lineage>
</organism>
<protein>
    <submittedName>
        <fullName evidence="2">Methyltransferase domain-containing protein</fullName>
    </submittedName>
</protein>
<feature type="domain" description="Methyltransferase type 11" evidence="1">
    <location>
        <begin position="80"/>
        <end position="134"/>
    </location>
</feature>
<gene>
    <name evidence="2" type="ORF">OQ287_04675</name>
</gene>
<comment type="caution">
    <text evidence="2">The sequence shown here is derived from an EMBL/GenBank/DDBJ whole genome shotgun (WGS) entry which is preliminary data.</text>
</comment>
<sequence length="261" mass="29458">MSNLEYLVRPSGPWPEGTIEARSFWAGVTGQHLLKNQRAVLGPRLESLRGQRALELSCVPIFPAAHVMNQVIHWAPSVSQASSLSTLVCSPSALPLEDEAMDLVVVHHLLEMTDEPHAVLREATRVTSDSGRLFLLGWCPSGVRWWKARLKGRQRAVMSPARGRSVQQLTDWLAFVDFRVEQVHYCNFSPSLRQRGRLETVGRRYNCPLGADTLIIEACRQSVPVRPIPVRDRMRTWLPSSLSGAGTRLARNDQRRIVRER</sequence>
<dbReference type="RefSeq" id="WP_250937133.1">
    <property type="nucleotide sequence ID" value="NZ_JAMLJK010000001.1"/>
</dbReference>
<dbReference type="Pfam" id="PF08241">
    <property type="entry name" value="Methyltransf_11"/>
    <property type="match status" value="1"/>
</dbReference>
<accession>A0AA41ZEU9</accession>
<proteinExistence type="predicted"/>
<dbReference type="AlphaFoldDB" id="A0AA41ZEU9"/>